<evidence type="ECO:0000313" key="1">
    <source>
        <dbReference type="EMBL" id="SDZ48452.1"/>
    </source>
</evidence>
<sequence length="74" mass="8147">MLTLSTPAGDTITAANEIELASKWLDKQHGEGWEGGVIPFDEHDAVWSTVEELDLMRSGLIDGFTVTEPTTYDH</sequence>
<name>A0A1H3TDW3_9MICO</name>
<gene>
    <name evidence="1" type="ORF">SAMN05216554_4127</name>
</gene>
<evidence type="ECO:0000313" key="2">
    <source>
        <dbReference type="Proteomes" id="UP000198891"/>
    </source>
</evidence>
<protein>
    <submittedName>
        <fullName evidence="1">Uncharacterized protein</fullName>
    </submittedName>
</protein>
<dbReference type="STRING" id="381665.SAMN05216554_4127"/>
<dbReference type="Proteomes" id="UP000198891">
    <property type="component" value="Unassembled WGS sequence"/>
</dbReference>
<reference evidence="1 2" key="1">
    <citation type="submission" date="2016-10" db="EMBL/GenBank/DDBJ databases">
        <authorList>
            <person name="de Groot N.N."/>
        </authorList>
    </citation>
    <scope>NUCLEOTIDE SEQUENCE [LARGE SCALE GENOMIC DNA]</scope>
    <source>
        <strain evidence="1 2">CGMCC 4.3491</strain>
    </source>
</reference>
<proteinExistence type="predicted"/>
<dbReference type="EMBL" id="FNPZ01000005">
    <property type="protein sequence ID" value="SDZ48452.1"/>
    <property type="molecule type" value="Genomic_DNA"/>
</dbReference>
<keyword evidence="2" id="KW-1185">Reference proteome</keyword>
<dbReference type="AlphaFoldDB" id="A0A1H3TDW3"/>
<accession>A0A1H3TDW3</accession>
<organism evidence="1 2">
    <name type="scientific">Herbiconiux ginsengi</name>
    <dbReference type="NCBI Taxonomy" id="381665"/>
    <lineage>
        <taxon>Bacteria</taxon>
        <taxon>Bacillati</taxon>
        <taxon>Actinomycetota</taxon>
        <taxon>Actinomycetes</taxon>
        <taxon>Micrococcales</taxon>
        <taxon>Microbacteriaceae</taxon>
        <taxon>Herbiconiux</taxon>
    </lineage>
</organism>
<dbReference type="RefSeq" id="WP_175494421.1">
    <property type="nucleotide sequence ID" value="NZ_FNPZ01000005.1"/>
</dbReference>